<reference evidence="3 4" key="1">
    <citation type="submission" date="2014-10" db="EMBL/GenBank/DDBJ databases">
        <title>Whole Genome sequence of Corynebacterium auriscanis strain CIP 106629.</title>
        <authorList>
            <person name="Hassan S.S."/>
            <person name="Jamal S.B."/>
            <person name="Tiwari S."/>
            <person name="Oliveira L.D.C."/>
            <person name="Souza F."/>
            <person name="Mariano D.C."/>
            <person name="Almeida S."/>
            <person name="Dorella F."/>
            <person name="Pereira F."/>
            <person name="Carvalho A."/>
            <person name="Leal C.A."/>
            <person name="Soares S.D.C."/>
            <person name="Figueiredo H.C."/>
            <person name="Silva A."/>
            <person name="Azevedo V.A."/>
        </authorList>
    </citation>
    <scope>NUCLEOTIDE SEQUENCE [LARGE SCALE GENOMIC DNA]</scope>
    <source>
        <strain evidence="3 4">CIP 106629</strain>
    </source>
</reference>
<dbReference type="EMBL" id="JRVJ01000004">
    <property type="protein sequence ID" value="KGM18820.1"/>
    <property type="molecule type" value="Genomic_DNA"/>
</dbReference>
<dbReference type="RefSeq" id="WP_035113551.1">
    <property type="nucleotide sequence ID" value="NZ_CP047046.1"/>
</dbReference>
<keyword evidence="2" id="KW-0812">Transmembrane</keyword>
<evidence type="ECO:0008006" key="5">
    <source>
        <dbReference type="Google" id="ProtNLM"/>
    </source>
</evidence>
<keyword evidence="2" id="KW-1133">Transmembrane helix</keyword>
<evidence type="ECO:0000313" key="3">
    <source>
        <dbReference type="EMBL" id="KGM18820.1"/>
    </source>
</evidence>
<dbReference type="AlphaFoldDB" id="A0A0A2DHY8"/>
<keyword evidence="4" id="KW-1185">Reference proteome</keyword>
<dbReference type="Proteomes" id="UP000030145">
    <property type="component" value="Unassembled WGS sequence"/>
</dbReference>
<evidence type="ECO:0000256" key="2">
    <source>
        <dbReference type="SAM" id="Phobius"/>
    </source>
</evidence>
<keyword evidence="2" id="KW-0472">Membrane</keyword>
<name>A0A0A2DHY8_9CORY</name>
<sequence>MNTPQQPYSNPQPSWGGQPTQDAQSSWNAQPQPQKKSKKGLTILLSILVVLLLLIALAEFGLRAYVKGQIVDGVKQQAAQSNTAITSDPKVSFGSSSLLLGALGGNIKQVDITIPSSLKISHPNGDQGTPQVDGNPEVHILAKGIKGKSESDMRASDLTMQSEIPTELMLAQAQKNQSQSSSSSNNALAGMFTLTGIKTDPESGVLDFEIGGGLAKLSMKPKAENGNLTMDVEGGKVLGFDLPETIVNSIRDSLTKQSQGGMIEGMDVTDVKVTERGMEIHMHGTDVDLAKVGGQGATTDQGGGDQGGSGGSSGSDSNQDENPVQPDRPYGSSGGGYGSSRAA</sequence>
<gene>
    <name evidence="3" type="ORF">MA47_03935</name>
</gene>
<feature type="region of interest" description="Disordered" evidence="1">
    <location>
        <begin position="290"/>
        <end position="343"/>
    </location>
</feature>
<dbReference type="InterPro" id="IPR021373">
    <property type="entry name" value="DUF2993"/>
</dbReference>
<dbReference type="Pfam" id="PF11209">
    <property type="entry name" value="LmeA"/>
    <property type="match status" value="1"/>
</dbReference>
<feature type="compositionally biased region" description="Gly residues" evidence="1">
    <location>
        <begin position="332"/>
        <end position="343"/>
    </location>
</feature>
<accession>A0A0A2DHY8</accession>
<feature type="transmembrane region" description="Helical" evidence="2">
    <location>
        <begin position="41"/>
        <end position="62"/>
    </location>
</feature>
<comment type="caution">
    <text evidence="3">The sequence shown here is derived from an EMBL/GenBank/DDBJ whole genome shotgun (WGS) entry which is preliminary data.</text>
</comment>
<dbReference type="GeneID" id="300553732"/>
<organism evidence="3 4">
    <name type="scientific">Corynebacterium auriscanis</name>
    <dbReference type="NCBI Taxonomy" id="99807"/>
    <lineage>
        <taxon>Bacteria</taxon>
        <taxon>Bacillati</taxon>
        <taxon>Actinomycetota</taxon>
        <taxon>Actinomycetes</taxon>
        <taxon>Mycobacteriales</taxon>
        <taxon>Corynebacteriaceae</taxon>
        <taxon>Corynebacterium</taxon>
    </lineage>
</organism>
<feature type="region of interest" description="Disordered" evidence="1">
    <location>
        <begin position="1"/>
        <end position="34"/>
    </location>
</feature>
<protein>
    <recommendedName>
        <fullName evidence="5">DUF2993 domain-containing protein</fullName>
    </recommendedName>
</protein>
<evidence type="ECO:0000256" key="1">
    <source>
        <dbReference type="SAM" id="MobiDB-lite"/>
    </source>
</evidence>
<evidence type="ECO:0000313" key="4">
    <source>
        <dbReference type="Proteomes" id="UP000030145"/>
    </source>
</evidence>
<feature type="compositionally biased region" description="Gly residues" evidence="1">
    <location>
        <begin position="293"/>
        <end position="313"/>
    </location>
</feature>
<proteinExistence type="predicted"/>